<dbReference type="GO" id="GO:0016788">
    <property type="term" value="F:hydrolase activity, acting on ester bonds"/>
    <property type="evidence" value="ECO:0007669"/>
    <property type="project" value="InterPro"/>
</dbReference>
<dbReference type="InParanoid" id="A0A7J7C2T3"/>
<dbReference type="PANTHER" id="PTHR45648">
    <property type="entry name" value="GDSL LIPASE/ACYLHYDROLASE FAMILY PROTEIN (AFU_ORTHOLOGUE AFUA_4G14700)"/>
    <property type="match status" value="1"/>
</dbReference>
<dbReference type="GO" id="GO:0016042">
    <property type="term" value="P:lipid catabolic process"/>
    <property type="evidence" value="ECO:0007669"/>
    <property type="project" value="UniProtKB-KW"/>
</dbReference>
<evidence type="ECO:0000256" key="2">
    <source>
        <dbReference type="ARBA" id="ARBA00022801"/>
    </source>
</evidence>
<gene>
    <name evidence="4" type="ORF">HS088_TW21G00558</name>
</gene>
<accession>A0A7J7C2T3</accession>
<dbReference type="EMBL" id="JAAARO010000021">
    <property type="protein sequence ID" value="KAF5728411.1"/>
    <property type="molecule type" value="Genomic_DNA"/>
</dbReference>
<dbReference type="InterPro" id="IPR051058">
    <property type="entry name" value="GDSL_Est/Lipase"/>
</dbReference>
<evidence type="ECO:0000256" key="3">
    <source>
        <dbReference type="ARBA" id="ARBA00022963"/>
    </source>
</evidence>
<name>A0A7J7C2T3_TRIWF</name>
<evidence type="ECO:0000256" key="1">
    <source>
        <dbReference type="ARBA" id="ARBA00008668"/>
    </source>
</evidence>
<sequence>MTSVFKWSAPKNEIQGPFWGSPLSRGLNLLGIREVFLRQIRFGRALHFGERERDILEMILEMAFYGLSGWSCLGCLLPESPAYVFHGEHLSPSYIGLQNHIPNNLHLQHLRQKYRDARHKRILILHQKRLRLLASVSHTTLSNSSVEGQHVQHVRLQYKNSRFQRLSMLCQKRSQLLASNSVLEYPASGAGVPVSITLIFGLHGSTYSFVPSSSILIRPNTIFVQSIKDAIALYQHCWNEYLLIWSDPYSFFPGEWLNVLEAQMVPAMFVFGDSLVDVGNNNYLPVSIAKADFRFNGIDFPTKKPTGRFSNGKNAADIIAEKVGLPSPPPYLSLVSKKNGLASSSLTGVSFASGGAGIFNGTDQTLGQSIPLTKQVEDYTAVHQDLVQKMGSSAVQALLSKSIFVVVTGSNDLFDYNGKSDLRNKYTPEQYVNQMASTLKDRLKRLQGNGARKFLFAGVAPIGCTPSQRVNNETQVCNEELNSWVVKYNQVLKSMLEQLKQELPDINYSYFDTYTVLNNIVQNPIKYGFSEVKAACCGLGNLNAVIPCVPIAKYCPNRRDHVFWDLYHPTEAAAKILVDTLFDGPLEYTFPLNLRQLVNV</sequence>
<dbReference type="InterPro" id="IPR001087">
    <property type="entry name" value="GDSL"/>
</dbReference>
<dbReference type="FunCoup" id="A0A7J7C2T3">
    <property type="interactions" value="50"/>
</dbReference>
<dbReference type="Proteomes" id="UP000593562">
    <property type="component" value="Unassembled WGS sequence"/>
</dbReference>
<dbReference type="PANTHER" id="PTHR45648:SF106">
    <property type="entry name" value="ANTHER-SPECIFIC PROLINE-RICH PROTEIN APG"/>
    <property type="match status" value="1"/>
</dbReference>
<organism evidence="4 5">
    <name type="scientific">Tripterygium wilfordii</name>
    <name type="common">Thunder God vine</name>
    <dbReference type="NCBI Taxonomy" id="458696"/>
    <lineage>
        <taxon>Eukaryota</taxon>
        <taxon>Viridiplantae</taxon>
        <taxon>Streptophyta</taxon>
        <taxon>Embryophyta</taxon>
        <taxon>Tracheophyta</taxon>
        <taxon>Spermatophyta</taxon>
        <taxon>Magnoliopsida</taxon>
        <taxon>eudicotyledons</taxon>
        <taxon>Gunneridae</taxon>
        <taxon>Pentapetalae</taxon>
        <taxon>rosids</taxon>
        <taxon>fabids</taxon>
        <taxon>Celastrales</taxon>
        <taxon>Celastraceae</taxon>
        <taxon>Tripterygium</taxon>
    </lineage>
</organism>
<keyword evidence="3" id="KW-0443">Lipid metabolism</keyword>
<dbReference type="InterPro" id="IPR035669">
    <property type="entry name" value="SGNH_plant_lipase-like"/>
</dbReference>
<proteinExistence type="inferred from homology"/>
<dbReference type="CDD" id="cd01837">
    <property type="entry name" value="SGNH_plant_lipase_like"/>
    <property type="match status" value="1"/>
</dbReference>
<dbReference type="Pfam" id="PF00657">
    <property type="entry name" value="Lipase_GDSL"/>
    <property type="match status" value="1"/>
</dbReference>
<dbReference type="Gene3D" id="3.40.50.1110">
    <property type="entry name" value="SGNH hydrolase"/>
    <property type="match status" value="1"/>
</dbReference>
<comment type="similarity">
    <text evidence="1">Belongs to the 'GDSL' lipolytic enzyme family.</text>
</comment>
<dbReference type="InterPro" id="IPR036514">
    <property type="entry name" value="SGNH_hydro_sf"/>
</dbReference>
<dbReference type="SUPFAM" id="SSF52266">
    <property type="entry name" value="SGNH hydrolase"/>
    <property type="match status" value="1"/>
</dbReference>
<evidence type="ECO:0000313" key="4">
    <source>
        <dbReference type="EMBL" id="KAF5728411.1"/>
    </source>
</evidence>
<keyword evidence="3" id="KW-0442">Lipid degradation</keyword>
<keyword evidence="5" id="KW-1185">Reference proteome</keyword>
<protein>
    <submittedName>
        <fullName evidence="4">GDSL esterase/lipase</fullName>
    </submittedName>
</protein>
<keyword evidence="2" id="KW-0378">Hydrolase</keyword>
<dbReference type="AlphaFoldDB" id="A0A7J7C2T3"/>
<reference evidence="4 5" key="1">
    <citation type="journal article" date="2020" name="Nat. Commun.">
        <title>Genome of Tripterygium wilfordii and identification of cytochrome P450 involved in triptolide biosynthesis.</title>
        <authorList>
            <person name="Tu L."/>
            <person name="Su P."/>
            <person name="Zhang Z."/>
            <person name="Gao L."/>
            <person name="Wang J."/>
            <person name="Hu T."/>
            <person name="Zhou J."/>
            <person name="Zhang Y."/>
            <person name="Zhao Y."/>
            <person name="Liu Y."/>
            <person name="Song Y."/>
            <person name="Tong Y."/>
            <person name="Lu Y."/>
            <person name="Yang J."/>
            <person name="Xu C."/>
            <person name="Jia M."/>
            <person name="Peters R.J."/>
            <person name="Huang L."/>
            <person name="Gao W."/>
        </authorList>
    </citation>
    <scope>NUCLEOTIDE SEQUENCE [LARGE SCALE GENOMIC DNA]</scope>
    <source>
        <strain evidence="5">cv. XIE 37</strain>
        <tissue evidence="4">Leaf</tissue>
    </source>
</reference>
<comment type="caution">
    <text evidence="4">The sequence shown here is derived from an EMBL/GenBank/DDBJ whole genome shotgun (WGS) entry which is preliminary data.</text>
</comment>
<evidence type="ECO:0000313" key="5">
    <source>
        <dbReference type="Proteomes" id="UP000593562"/>
    </source>
</evidence>